<evidence type="ECO:0000313" key="2">
    <source>
        <dbReference type="EnsemblMetazoa" id="PPA38884.1"/>
    </source>
</evidence>
<keyword evidence="3" id="KW-1185">Reference proteome</keyword>
<feature type="compositionally biased region" description="Basic and acidic residues" evidence="1">
    <location>
        <begin position="72"/>
        <end position="93"/>
    </location>
</feature>
<sequence>MERAVGAVGGGGTNRVTKQAPGTLSMVSHIVAADCARISQCAMRVVSSSHRLLSSPLVLEPPTPWGLSGGNDRGRGREEERGGEGGGREEGRRYDRRVRRRGRIVEEEEDEQKQKETL</sequence>
<name>A0A2A6BCY1_PRIPA</name>
<reference evidence="2" key="2">
    <citation type="submission" date="2022-06" db="UniProtKB">
        <authorList>
            <consortium name="EnsemblMetazoa"/>
        </authorList>
    </citation>
    <scope>IDENTIFICATION</scope>
    <source>
        <strain evidence="2">PS312</strain>
    </source>
</reference>
<gene>
    <name evidence="2" type="primary">WBGene00277253</name>
</gene>
<organism evidence="2 3">
    <name type="scientific">Pristionchus pacificus</name>
    <name type="common">Parasitic nematode worm</name>
    <dbReference type="NCBI Taxonomy" id="54126"/>
    <lineage>
        <taxon>Eukaryota</taxon>
        <taxon>Metazoa</taxon>
        <taxon>Ecdysozoa</taxon>
        <taxon>Nematoda</taxon>
        <taxon>Chromadorea</taxon>
        <taxon>Rhabditida</taxon>
        <taxon>Rhabditina</taxon>
        <taxon>Diplogasteromorpha</taxon>
        <taxon>Diplogasteroidea</taxon>
        <taxon>Neodiplogasteridae</taxon>
        <taxon>Pristionchus</taxon>
    </lineage>
</organism>
<proteinExistence type="predicted"/>
<feature type="region of interest" description="Disordered" evidence="1">
    <location>
        <begin position="50"/>
        <end position="118"/>
    </location>
</feature>
<evidence type="ECO:0000313" key="3">
    <source>
        <dbReference type="Proteomes" id="UP000005239"/>
    </source>
</evidence>
<dbReference type="EnsemblMetazoa" id="PPA38884.1">
    <property type="protein sequence ID" value="PPA38884.1"/>
    <property type="gene ID" value="WBGene00277253"/>
</dbReference>
<protein>
    <submittedName>
        <fullName evidence="2">Uncharacterized protein</fullName>
    </submittedName>
</protein>
<dbReference type="AlphaFoldDB" id="A0A2A6BCY1"/>
<evidence type="ECO:0000256" key="1">
    <source>
        <dbReference type="SAM" id="MobiDB-lite"/>
    </source>
</evidence>
<dbReference type="Proteomes" id="UP000005239">
    <property type="component" value="Unassembled WGS sequence"/>
</dbReference>
<accession>A0A2A6BCY1</accession>
<feature type="region of interest" description="Disordered" evidence="1">
    <location>
        <begin position="1"/>
        <end position="20"/>
    </location>
</feature>
<reference evidence="3" key="1">
    <citation type="journal article" date="2008" name="Nat. Genet.">
        <title>The Pristionchus pacificus genome provides a unique perspective on nematode lifestyle and parasitism.</title>
        <authorList>
            <person name="Dieterich C."/>
            <person name="Clifton S.W."/>
            <person name="Schuster L.N."/>
            <person name="Chinwalla A."/>
            <person name="Delehaunty K."/>
            <person name="Dinkelacker I."/>
            <person name="Fulton L."/>
            <person name="Fulton R."/>
            <person name="Godfrey J."/>
            <person name="Minx P."/>
            <person name="Mitreva M."/>
            <person name="Roeseler W."/>
            <person name="Tian H."/>
            <person name="Witte H."/>
            <person name="Yang S.P."/>
            <person name="Wilson R.K."/>
            <person name="Sommer R.J."/>
        </authorList>
    </citation>
    <scope>NUCLEOTIDE SEQUENCE [LARGE SCALE GENOMIC DNA]</scope>
    <source>
        <strain evidence="3">PS312</strain>
    </source>
</reference>
<accession>A0A8R1Z1T9</accession>